<feature type="signal peptide" evidence="1">
    <location>
        <begin position="1"/>
        <end position="21"/>
    </location>
</feature>
<dbReference type="Gene3D" id="3.30.70.2060">
    <property type="match status" value="1"/>
</dbReference>
<dbReference type="Pfam" id="PF05573">
    <property type="entry name" value="NosL"/>
    <property type="match status" value="1"/>
</dbReference>
<dbReference type="Proteomes" id="UP000219621">
    <property type="component" value="Unassembled WGS sequence"/>
</dbReference>
<reference evidence="3" key="1">
    <citation type="submission" date="2017-09" db="EMBL/GenBank/DDBJ databases">
        <authorList>
            <person name="Varghese N."/>
            <person name="Submissions S."/>
        </authorList>
    </citation>
    <scope>NUCLEOTIDE SEQUENCE [LARGE SCALE GENOMIC DNA]</scope>
    <source>
        <strain evidence="3">USBA 140</strain>
    </source>
</reference>
<sequence length="212" mass="22407">MLRRLLLAAAVAVTLAACDDAADQAEAPPPASPTREAVTHFGGMILLDHAGPRAQAHLKSGEILWFPAVSDLIAFTLLPEESKAVTALYVSDMATSTTWAAPETWMPAEDGFYVIDSDARGGMAMPEAVPFSTLAAAEAFTAEHGGRVVKWGEIPQDYVLGGPDEDMQMPMPMTHGEQHGSLAEPTVIELLNEPDATCLPGVVTTAATEVPR</sequence>
<keyword evidence="3" id="KW-1185">Reference proteome</keyword>
<evidence type="ECO:0000256" key="1">
    <source>
        <dbReference type="SAM" id="SignalP"/>
    </source>
</evidence>
<dbReference type="PROSITE" id="PS51257">
    <property type="entry name" value="PROKAR_LIPOPROTEIN"/>
    <property type="match status" value="1"/>
</dbReference>
<dbReference type="PANTHER" id="PTHR41247:SF1">
    <property type="entry name" value="HTH-TYPE TRANSCRIPTIONAL REPRESSOR YCNK"/>
    <property type="match status" value="1"/>
</dbReference>
<gene>
    <name evidence="2" type="ORF">SAMN05421508_10959</name>
</gene>
<dbReference type="EMBL" id="OCNJ01000009">
    <property type="protein sequence ID" value="SOD99552.1"/>
    <property type="molecule type" value="Genomic_DNA"/>
</dbReference>
<name>A0A286GVN5_9PROT</name>
<dbReference type="SUPFAM" id="SSF160387">
    <property type="entry name" value="NosL/MerB-like"/>
    <property type="match status" value="1"/>
</dbReference>
<dbReference type="PANTHER" id="PTHR41247">
    <property type="entry name" value="HTH-TYPE TRANSCRIPTIONAL REPRESSOR YCNK"/>
    <property type="match status" value="1"/>
</dbReference>
<protein>
    <submittedName>
        <fullName evidence="2">Copper chaperone NosL</fullName>
    </submittedName>
</protein>
<keyword evidence="1" id="KW-0732">Signal</keyword>
<proteinExistence type="predicted"/>
<feature type="chain" id="PRO_5013080833" evidence="1">
    <location>
        <begin position="22"/>
        <end position="212"/>
    </location>
</feature>
<dbReference type="InterPro" id="IPR008719">
    <property type="entry name" value="N2O_reductase_NosL"/>
</dbReference>
<organism evidence="2 3">
    <name type="scientific">Caenispirillum bisanense</name>
    <dbReference type="NCBI Taxonomy" id="414052"/>
    <lineage>
        <taxon>Bacteria</taxon>
        <taxon>Pseudomonadati</taxon>
        <taxon>Pseudomonadota</taxon>
        <taxon>Alphaproteobacteria</taxon>
        <taxon>Rhodospirillales</taxon>
        <taxon>Novispirillaceae</taxon>
        <taxon>Caenispirillum</taxon>
    </lineage>
</organism>
<dbReference type="Gene3D" id="3.30.70.2050">
    <property type="match status" value="1"/>
</dbReference>
<dbReference type="AlphaFoldDB" id="A0A286GVN5"/>
<evidence type="ECO:0000313" key="2">
    <source>
        <dbReference type="EMBL" id="SOD99552.1"/>
    </source>
</evidence>
<evidence type="ECO:0000313" key="3">
    <source>
        <dbReference type="Proteomes" id="UP000219621"/>
    </source>
</evidence>
<dbReference type="RefSeq" id="WP_097280727.1">
    <property type="nucleotide sequence ID" value="NZ_OCNJ01000009.1"/>
</dbReference>
<dbReference type="OrthoDB" id="7354657at2"/>
<accession>A0A286GVN5</accession>